<feature type="compositionally biased region" description="Polar residues" evidence="1">
    <location>
        <begin position="394"/>
        <end position="411"/>
    </location>
</feature>
<protein>
    <recommendedName>
        <fullName evidence="2">Ig-like domain-containing protein</fullName>
    </recommendedName>
</protein>
<sequence>SKHRSSESGDDKTSQDSSSNIGEDKLRCKNVKLKVAQDCTRAVGNQNKRAKCFKVKNLEKNHGVFACVQTQLKNIYPFKSSDQNDYFILAFATPKVVTTLAENRELKIPEGQPIILTCSFNFSKDFNGKPYVLYWMKTSGESSTCVYSYEADSYGPRYDTHCSFAKGHLSRVSTITSGNPFSNPHLHNLTINTSTQLDSGQYVCALNVIKRSEGYWVVITNITVTVDKKEPLDRTTTITDFTVTVDKKEQSYRTTTITDLTVTVDKKEPLERKGTSTIGVFAIAFYMKKKNITAKGSEFVRKQRHQSGKETADPDCSPYAVSGRELEPYSVVRLSASPADCAEGGQAKVSAEPYSVVRLNSQYEASPPSPQEDQDGSRPGTGRDAGKRSEESMDTGTNVYERINNTYSTCQ</sequence>
<evidence type="ECO:0000313" key="3">
    <source>
        <dbReference type="EMBL" id="KAJ8391592.1"/>
    </source>
</evidence>
<evidence type="ECO:0000313" key="4">
    <source>
        <dbReference type="Proteomes" id="UP001221898"/>
    </source>
</evidence>
<comment type="caution">
    <text evidence="3">The sequence shown here is derived from an EMBL/GenBank/DDBJ whole genome shotgun (WGS) entry which is preliminary data.</text>
</comment>
<dbReference type="InterPro" id="IPR003599">
    <property type="entry name" value="Ig_sub"/>
</dbReference>
<feature type="compositionally biased region" description="Basic and acidic residues" evidence="1">
    <location>
        <begin position="1"/>
        <end position="14"/>
    </location>
</feature>
<dbReference type="InterPro" id="IPR013106">
    <property type="entry name" value="Ig_V-set"/>
</dbReference>
<keyword evidence="4" id="KW-1185">Reference proteome</keyword>
<feature type="region of interest" description="Disordered" evidence="1">
    <location>
        <begin position="1"/>
        <end position="21"/>
    </location>
</feature>
<gene>
    <name evidence="3" type="ORF">AAFF_G00087330</name>
</gene>
<name>A0AAD7RWK0_9TELE</name>
<feature type="region of interest" description="Disordered" evidence="1">
    <location>
        <begin position="362"/>
        <end position="411"/>
    </location>
</feature>
<evidence type="ECO:0000259" key="2">
    <source>
        <dbReference type="PROSITE" id="PS50835"/>
    </source>
</evidence>
<dbReference type="EMBL" id="JAINUG010000155">
    <property type="protein sequence ID" value="KAJ8391592.1"/>
    <property type="molecule type" value="Genomic_DNA"/>
</dbReference>
<dbReference type="SUPFAM" id="SSF48726">
    <property type="entry name" value="Immunoglobulin"/>
    <property type="match status" value="1"/>
</dbReference>
<dbReference type="Proteomes" id="UP001221898">
    <property type="component" value="Unassembled WGS sequence"/>
</dbReference>
<dbReference type="Pfam" id="PF07686">
    <property type="entry name" value="V-set"/>
    <property type="match status" value="1"/>
</dbReference>
<feature type="domain" description="Ig-like" evidence="2">
    <location>
        <begin position="94"/>
        <end position="204"/>
    </location>
</feature>
<dbReference type="PROSITE" id="PS50835">
    <property type="entry name" value="IG_LIKE"/>
    <property type="match status" value="1"/>
</dbReference>
<dbReference type="InterPro" id="IPR007110">
    <property type="entry name" value="Ig-like_dom"/>
</dbReference>
<dbReference type="InterPro" id="IPR036179">
    <property type="entry name" value="Ig-like_dom_sf"/>
</dbReference>
<reference evidence="3" key="1">
    <citation type="journal article" date="2023" name="Science">
        <title>Genome structures resolve the early diversification of teleost fishes.</title>
        <authorList>
            <person name="Parey E."/>
            <person name="Louis A."/>
            <person name="Montfort J."/>
            <person name="Bouchez O."/>
            <person name="Roques C."/>
            <person name="Iampietro C."/>
            <person name="Lluch J."/>
            <person name="Castinel A."/>
            <person name="Donnadieu C."/>
            <person name="Desvignes T."/>
            <person name="Floi Bucao C."/>
            <person name="Jouanno E."/>
            <person name="Wen M."/>
            <person name="Mejri S."/>
            <person name="Dirks R."/>
            <person name="Jansen H."/>
            <person name="Henkel C."/>
            <person name="Chen W.J."/>
            <person name="Zahm M."/>
            <person name="Cabau C."/>
            <person name="Klopp C."/>
            <person name="Thompson A.W."/>
            <person name="Robinson-Rechavi M."/>
            <person name="Braasch I."/>
            <person name="Lecointre G."/>
            <person name="Bobe J."/>
            <person name="Postlethwait J.H."/>
            <person name="Berthelot C."/>
            <person name="Roest Crollius H."/>
            <person name="Guiguen Y."/>
        </authorList>
    </citation>
    <scope>NUCLEOTIDE SEQUENCE</scope>
    <source>
        <strain evidence="3">NC1722</strain>
    </source>
</reference>
<dbReference type="InterPro" id="IPR013783">
    <property type="entry name" value="Ig-like_fold"/>
</dbReference>
<dbReference type="SMART" id="SM00409">
    <property type="entry name" value="IG"/>
    <property type="match status" value="1"/>
</dbReference>
<accession>A0AAD7RWK0</accession>
<feature type="non-terminal residue" evidence="3">
    <location>
        <position position="1"/>
    </location>
</feature>
<feature type="region of interest" description="Disordered" evidence="1">
    <location>
        <begin position="300"/>
        <end position="321"/>
    </location>
</feature>
<proteinExistence type="predicted"/>
<organism evidence="3 4">
    <name type="scientific">Aldrovandia affinis</name>
    <dbReference type="NCBI Taxonomy" id="143900"/>
    <lineage>
        <taxon>Eukaryota</taxon>
        <taxon>Metazoa</taxon>
        <taxon>Chordata</taxon>
        <taxon>Craniata</taxon>
        <taxon>Vertebrata</taxon>
        <taxon>Euteleostomi</taxon>
        <taxon>Actinopterygii</taxon>
        <taxon>Neopterygii</taxon>
        <taxon>Teleostei</taxon>
        <taxon>Notacanthiformes</taxon>
        <taxon>Halosauridae</taxon>
        <taxon>Aldrovandia</taxon>
    </lineage>
</organism>
<dbReference type="Gene3D" id="2.60.40.10">
    <property type="entry name" value="Immunoglobulins"/>
    <property type="match status" value="1"/>
</dbReference>
<dbReference type="AlphaFoldDB" id="A0AAD7RWK0"/>
<evidence type="ECO:0000256" key="1">
    <source>
        <dbReference type="SAM" id="MobiDB-lite"/>
    </source>
</evidence>